<protein>
    <submittedName>
        <fullName evidence="3">Uncharacterized protein</fullName>
    </submittedName>
</protein>
<feature type="chain" id="PRO_5040733414" evidence="2">
    <location>
        <begin position="26"/>
        <end position="167"/>
    </location>
</feature>
<feature type="compositionally biased region" description="Low complexity" evidence="1">
    <location>
        <begin position="141"/>
        <end position="155"/>
    </location>
</feature>
<organism evidence="3 4">
    <name type="scientific">Hibiscus trionum</name>
    <name type="common">Flower of an hour</name>
    <dbReference type="NCBI Taxonomy" id="183268"/>
    <lineage>
        <taxon>Eukaryota</taxon>
        <taxon>Viridiplantae</taxon>
        <taxon>Streptophyta</taxon>
        <taxon>Embryophyta</taxon>
        <taxon>Tracheophyta</taxon>
        <taxon>Spermatophyta</taxon>
        <taxon>Magnoliopsida</taxon>
        <taxon>eudicotyledons</taxon>
        <taxon>Gunneridae</taxon>
        <taxon>Pentapetalae</taxon>
        <taxon>rosids</taxon>
        <taxon>malvids</taxon>
        <taxon>Malvales</taxon>
        <taxon>Malvaceae</taxon>
        <taxon>Malvoideae</taxon>
        <taxon>Hibiscus</taxon>
    </lineage>
</organism>
<dbReference type="EMBL" id="BSYR01000001">
    <property type="protein sequence ID" value="GMI63372.1"/>
    <property type="molecule type" value="Genomic_DNA"/>
</dbReference>
<evidence type="ECO:0000256" key="2">
    <source>
        <dbReference type="SAM" id="SignalP"/>
    </source>
</evidence>
<keyword evidence="2" id="KW-0732">Signal</keyword>
<name>A0A9W7GQT6_HIBTR</name>
<feature type="signal peptide" evidence="2">
    <location>
        <begin position="1"/>
        <end position="25"/>
    </location>
</feature>
<dbReference type="Proteomes" id="UP001165190">
    <property type="component" value="Unassembled WGS sequence"/>
</dbReference>
<reference evidence="3" key="1">
    <citation type="submission" date="2023-05" db="EMBL/GenBank/DDBJ databases">
        <title>Genome and transcriptome analyses reveal genes involved in the formation of fine ridges on petal epidermal cells in Hibiscus trionum.</title>
        <authorList>
            <person name="Koshimizu S."/>
            <person name="Masuda S."/>
            <person name="Ishii T."/>
            <person name="Shirasu K."/>
            <person name="Hoshino A."/>
            <person name="Arita M."/>
        </authorList>
    </citation>
    <scope>NUCLEOTIDE SEQUENCE</scope>
    <source>
        <strain evidence="3">Hamamatsu line</strain>
    </source>
</reference>
<gene>
    <name evidence="3" type="ORF">HRI_000006500</name>
</gene>
<feature type="compositionally biased region" description="Polar residues" evidence="1">
    <location>
        <begin position="68"/>
        <end position="86"/>
    </location>
</feature>
<comment type="caution">
    <text evidence="3">The sequence shown here is derived from an EMBL/GenBank/DDBJ whole genome shotgun (WGS) entry which is preliminary data.</text>
</comment>
<proteinExistence type="predicted"/>
<feature type="region of interest" description="Disordered" evidence="1">
    <location>
        <begin position="31"/>
        <end position="167"/>
    </location>
</feature>
<evidence type="ECO:0000256" key="1">
    <source>
        <dbReference type="SAM" id="MobiDB-lite"/>
    </source>
</evidence>
<sequence>MASSFLFLNTSLIFISLFSVPIVNAPEPNDQNNIGSLNEGDAASFSEQPVEETPNVDANMDDAPPTKDATSSGSKLKSTQSHSNPALNWAAQEDSIPSPTAEQIKKFDAEIPSAPAPSASRGTKRHSPIQVLFQPKKAKPSGSTSKAGMSSSKNSPAAADSQPRRAK</sequence>
<keyword evidence="4" id="KW-1185">Reference proteome</keyword>
<accession>A0A9W7GQT6</accession>
<evidence type="ECO:0000313" key="4">
    <source>
        <dbReference type="Proteomes" id="UP001165190"/>
    </source>
</evidence>
<dbReference type="AlphaFoldDB" id="A0A9W7GQT6"/>
<evidence type="ECO:0000313" key="3">
    <source>
        <dbReference type="EMBL" id="GMI63372.1"/>
    </source>
</evidence>